<dbReference type="Pfam" id="PF04172">
    <property type="entry name" value="LrgB"/>
    <property type="match status" value="2"/>
</dbReference>
<evidence type="ECO:0000256" key="1">
    <source>
        <dbReference type="ARBA" id="ARBA00004141"/>
    </source>
</evidence>
<accession>A0AAX6MLS5</accession>
<reference evidence="7 8" key="1">
    <citation type="journal article" date="2024" name="Front Chem Biol">
        <title>Unveiling the potential of Daldinia eschscholtzii MFLUCC 19-0629 through bioactivity and bioinformatics studies for enhanced sustainable agriculture production.</title>
        <authorList>
            <person name="Brooks S."/>
            <person name="Weaver J.A."/>
            <person name="Klomchit A."/>
            <person name="Alharthi S.A."/>
            <person name="Onlamun T."/>
            <person name="Nurani R."/>
            <person name="Vong T.K."/>
            <person name="Alberti F."/>
            <person name="Greco C."/>
        </authorList>
    </citation>
    <scope>NUCLEOTIDE SEQUENCE [LARGE SCALE GENOMIC DNA]</scope>
    <source>
        <strain evidence="7">MFLUCC 19-0629</strain>
    </source>
</reference>
<evidence type="ECO:0000256" key="6">
    <source>
        <dbReference type="SAM" id="Phobius"/>
    </source>
</evidence>
<dbReference type="GO" id="GO:0016020">
    <property type="term" value="C:membrane"/>
    <property type="evidence" value="ECO:0007669"/>
    <property type="project" value="UniProtKB-SubCell"/>
</dbReference>
<keyword evidence="3 6" id="KW-1133">Transmembrane helix</keyword>
<keyword evidence="2 6" id="KW-0812">Transmembrane</keyword>
<evidence type="ECO:0008006" key="9">
    <source>
        <dbReference type="Google" id="ProtNLM"/>
    </source>
</evidence>
<dbReference type="PANTHER" id="PTHR30249">
    <property type="entry name" value="PUTATIVE SEROTONIN TRANSPORTER"/>
    <property type="match status" value="1"/>
</dbReference>
<dbReference type="EMBL" id="JBANMG010000005">
    <property type="protein sequence ID" value="KAK6953141.1"/>
    <property type="molecule type" value="Genomic_DNA"/>
</dbReference>
<feature type="transmembrane region" description="Helical" evidence="6">
    <location>
        <begin position="55"/>
        <end position="80"/>
    </location>
</feature>
<dbReference type="PANTHER" id="PTHR30249:SF0">
    <property type="entry name" value="PLASTIDAL GLYCOLATE_GLYCERATE TRANSLOCATOR 1, CHLOROPLASTIC"/>
    <property type="match status" value="1"/>
</dbReference>
<feature type="region of interest" description="Disordered" evidence="5">
    <location>
        <begin position="401"/>
        <end position="420"/>
    </location>
</feature>
<dbReference type="Proteomes" id="UP001369815">
    <property type="component" value="Unassembled WGS sequence"/>
</dbReference>
<organism evidence="7 8">
    <name type="scientific">Daldinia eschscholtzii</name>
    <dbReference type="NCBI Taxonomy" id="292717"/>
    <lineage>
        <taxon>Eukaryota</taxon>
        <taxon>Fungi</taxon>
        <taxon>Dikarya</taxon>
        <taxon>Ascomycota</taxon>
        <taxon>Pezizomycotina</taxon>
        <taxon>Sordariomycetes</taxon>
        <taxon>Xylariomycetidae</taxon>
        <taxon>Xylariales</taxon>
        <taxon>Hypoxylaceae</taxon>
        <taxon>Daldinia</taxon>
    </lineage>
</organism>
<feature type="transmembrane region" description="Helical" evidence="6">
    <location>
        <begin position="159"/>
        <end position="178"/>
    </location>
</feature>
<feature type="transmembrane region" description="Helical" evidence="6">
    <location>
        <begin position="309"/>
        <end position="330"/>
    </location>
</feature>
<feature type="transmembrane region" description="Helical" evidence="6">
    <location>
        <begin position="342"/>
        <end position="359"/>
    </location>
</feature>
<feature type="transmembrane region" description="Helical" evidence="6">
    <location>
        <begin position="371"/>
        <end position="391"/>
    </location>
</feature>
<comment type="caution">
    <text evidence="7">The sequence shown here is derived from an EMBL/GenBank/DDBJ whole genome shotgun (WGS) entry which is preliminary data.</text>
</comment>
<evidence type="ECO:0000256" key="4">
    <source>
        <dbReference type="ARBA" id="ARBA00023136"/>
    </source>
</evidence>
<dbReference type="AlphaFoldDB" id="A0AAX6MLS5"/>
<proteinExistence type="predicted"/>
<evidence type="ECO:0000313" key="7">
    <source>
        <dbReference type="EMBL" id="KAK6953141.1"/>
    </source>
</evidence>
<protein>
    <recommendedName>
        <fullName evidence="9">LrgB-like protein</fullName>
    </recommendedName>
</protein>
<gene>
    <name evidence="7" type="ORF">Daesc_005441</name>
</gene>
<evidence type="ECO:0000256" key="5">
    <source>
        <dbReference type="SAM" id="MobiDB-lite"/>
    </source>
</evidence>
<keyword evidence="8" id="KW-1185">Reference proteome</keyword>
<evidence type="ECO:0000313" key="8">
    <source>
        <dbReference type="Proteomes" id="UP001369815"/>
    </source>
</evidence>
<feature type="transmembrane region" description="Helical" evidence="6">
    <location>
        <begin position="215"/>
        <end position="239"/>
    </location>
</feature>
<name>A0AAX6MLS5_9PEZI</name>
<dbReference type="InterPro" id="IPR007300">
    <property type="entry name" value="CidB/LrgB"/>
</dbReference>
<comment type="subcellular location">
    <subcellularLocation>
        <location evidence="1">Membrane</location>
        <topology evidence="1">Multi-pass membrane protein</topology>
    </subcellularLocation>
</comment>
<feature type="transmembrane region" description="Helical" evidence="6">
    <location>
        <begin position="184"/>
        <end position="203"/>
    </location>
</feature>
<evidence type="ECO:0000256" key="2">
    <source>
        <dbReference type="ARBA" id="ARBA00022692"/>
    </source>
</evidence>
<evidence type="ECO:0000256" key="3">
    <source>
        <dbReference type="ARBA" id="ARBA00022989"/>
    </source>
</evidence>
<feature type="transmembrane region" description="Helical" evidence="6">
    <location>
        <begin position="461"/>
        <end position="485"/>
    </location>
</feature>
<feature type="transmembrane region" description="Helical" evidence="6">
    <location>
        <begin position="434"/>
        <end position="455"/>
    </location>
</feature>
<keyword evidence="4 6" id="KW-0472">Membrane</keyword>
<sequence>MIIANYIHGETEKLYLKHLCGPTNFLGRHMSFGFVASFILLNRDHISDAMDVPRIVGGFFTTTIVGYISSYLVALGSFKLERRLRRVRKKVSDVETSLKSWPSPSAAWPAPPTERYAKRISRLSRLSVVITTDNSYITTKTAKGCQTGRLIEQIVHTGPLWICIFLIATVGVPVYFATRYEAPFEALCFTLFWILSVQFQRALKSSYYLLQHPRLRSIVVVFANPVLVTWAIGTAYLWIKTAYKEQSIDVTITEFHRHSTLAGGILAVMEGGDIRSNIGAGDLSGPILDAGILCMGFKMFEYRKELWNSLYTVLITCALLAVSNVFLNVMLARALGLQPADALAFAARSVTIALGVPAIDNLDGSTVLMSALVIFGGIIFQMGGDWLFSLLHINDQECQQKSDDASNSTTESTGPMDMCDGEETQKQISKIDNAVVAAGVTIGINAAAMGTAHLIERHSRATAYSALSMTVFGAMTVALTAVPSVSEIIMSLASR</sequence>
<feature type="transmembrane region" description="Helical" evidence="6">
    <location>
        <begin position="25"/>
        <end position="43"/>
    </location>
</feature>